<gene>
    <name evidence="3" type="ORF">EDD66_104296</name>
</gene>
<reference evidence="3 4" key="1">
    <citation type="submission" date="2018-11" db="EMBL/GenBank/DDBJ databases">
        <title>Genomic Encyclopedia of Type Strains, Phase IV (KMG-IV): sequencing the most valuable type-strain genomes for metagenomic binning, comparative biology and taxonomic classification.</title>
        <authorList>
            <person name="Goeker M."/>
        </authorList>
    </citation>
    <scope>NUCLEOTIDE SEQUENCE [LARGE SCALE GENOMIC DNA]</scope>
    <source>
        <strain evidence="3 4">DSM 26537</strain>
    </source>
</reference>
<comment type="caution">
    <text evidence="3">The sequence shown here is derived from an EMBL/GenBank/DDBJ whole genome shotgun (WGS) entry which is preliminary data.</text>
</comment>
<proteinExistence type="predicted"/>
<dbReference type="Gene3D" id="2.60.40.10">
    <property type="entry name" value="Immunoglobulins"/>
    <property type="match status" value="1"/>
</dbReference>
<evidence type="ECO:0000259" key="2">
    <source>
        <dbReference type="Pfam" id="PF17936"/>
    </source>
</evidence>
<dbReference type="InterPro" id="IPR041498">
    <property type="entry name" value="Big_6"/>
</dbReference>
<name>A0A3N1XUX4_9FIRM</name>
<feature type="domain" description="Bacterial Ig" evidence="2">
    <location>
        <begin position="289"/>
        <end position="364"/>
    </location>
</feature>
<dbReference type="Pfam" id="PF17936">
    <property type="entry name" value="Big_6"/>
    <property type="match status" value="1"/>
</dbReference>
<evidence type="ECO:0000313" key="4">
    <source>
        <dbReference type="Proteomes" id="UP000273083"/>
    </source>
</evidence>
<dbReference type="Proteomes" id="UP000273083">
    <property type="component" value="Unassembled WGS sequence"/>
</dbReference>
<organism evidence="3 4">
    <name type="scientific">Mobilisporobacter senegalensis</name>
    <dbReference type="NCBI Taxonomy" id="1329262"/>
    <lineage>
        <taxon>Bacteria</taxon>
        <taxon>Bacillati</taxon>
        <taxon>Bacillota</taxon>
        <taxon>Clostridia</taxon>
        <taxon>Lachnospirales</taxon>
        <taxon>Lachnospiraceae</taxon>
        <taxon>Mobilisporobacter</taxon>
    </lineage>
</organism>
<feature type="signal peptide" evidence="1">
    <location>
        <begin position="1"/>
        <end position="29"/>
    </location>
</feature>
<evidence type="ECO:0000256" key="1">
    <source>
        <dbReference type="SAM" id="SignalP"/>
    </source>
</evidence>
<dbReference type="AlphaFoldDB" id="A0A3N1XUX4"/>
<keyword evidence="4" id="KW-1185">Reference proteome</keyword>
<accession>A0A3N1XUX4</accession>
<feature type="chain" id="PRO_5018319080" description="Bacterial Ig domain-containing protein" evidence="1">
    <location>
        <begin position="30"/>
        <end position="364"/>
    </location>
</feature>
<dbReference type="InterPro" id="IPR013783">
    <property type="entry name" value="Ig-like_fold"/>
</dbReference>
<protein>
    <recommendedName>
        <fullName evidence="2">Bacterial Ig domain-containing protein</fullName>
    </recommendedName>
</protein>
<evidence type="ECO:0000313" key="3">
    <source>
        <dbReference type="EMBL" id="ROR28707.1"/>
    </source>
</evidence>
<sequence>MRKILKNFIITAMIVALLMPCVPVITINAETKEVLTEESLNIEKSEGITITLDGKEVTSIKPDEYSNPETKLTEYDVTMPEAGYMDDVFIKIPVKVTEPGYLAFEMNANNVNTMIKGYITNSEGKEAPNFFSIGSFIDSDYYNTSRGSTIFEPGIYNIVFNYVTYAKMKQTFNLNITFTKTEGITLGSGEKLLLPGLDASATFYKVDASKTGGILTVVYTGGTKKYDFGHTFGTITLCDSSKKAIDESKRLSDKGKTVWRLNKGIYYIRMNMQDALYTLEGTLVPYLNTPTIKSTKAKSTNITGTAPKGTTVVITVGKEQYKVKTSSSGKYTLKVKPLAKKAVIKVYAKNNKGQISKTKTVTVK</sequence>
<keyword evidence="1" id="KW-0732">Signal</keyword>
<dbReference type="EMBL" id="RJVG01000004">
    <property type="protein sequence ID" value="ROR28707.1"/>
    <property type="molecule type" value="Genomic_DNA"/>
</dbReference>
<dbReference type="RefSeq" id="WP_123609204.1">
    <property type="nucleotide sequence ID" value="NZ_RJVG01000004.1"/>
</dbReference>